<organism evidence="1 2">
    <name type="scientific">Chitinophaga flava</name>
    <dbReference type="NCBI Taxonomy" id="2259036"/>
    <lineage>
        <taxon>Bacteria</taxon>
        <taxon>Pseudomonadati</taxon>
        <taxon>Bacteroidota</taxon>
        <taxon>Chitinophagia</taxon>
        <taxon>Chitinophagales</taxon>
        <taxon>Chitinophagaceae</taxon>
        <taxon>Chitinophaga</taxon>
    </lineage>
</organism>
<gene>
    <name evidence="1" type="ORF">DF182_03650</name>
</gene>
<evidence type="ECO:0000313" key="1">
    <source>
        <dbReference type="EMBL" id="RBL91712.1"/>
    </source>
</evidence>
<keyword evidence="2" id="KW-1185">Reference proteome</keyword>
<evidence type="ECO:0000313" key="2">
    <source>
        <dbReference type="Proteomes" id="UP000253410"/>
    </source>
</evidence>
<accession>A0A365XZD9</accession>
<reference evidence="1 2" key="1">
    <citation type="submission" date="2018-05" db="EMBL/GenBank/DDBJ databases">
        <title>Chitinophaga sp. K3CV102501T nov., isolated from isolated from a monsoon evergreen broad-leaved forest soil.</title>
        <authorList>
            <person name="Lv Y."/>
        </authorList>
    </citation>
    <scope>NUCLEOTIDE SEQUENCE [LARGE SCALE GENOMIC DNA]</scope>
    <source>
        <strain evidence="1 2">GDMCC 1.1325</strain>
    </source>
</reference>
<dbReference type="AlphaFoldDB" id="A0A365XZD9"/>
<comment type="caution">
    <text evidence="1">The sequence shown here is derived from an EMBL/GenBank/DDBJ whole genome shotgun (WGS) entry which is preliminary data.</text>
</comment>
<proteinExistence type="predicted"/>
<name>A0A365XZD9_9BACT</name>
<dbReference type="EMBL" id="QFFJ01000001">
    <property type="protein sequence ID" value="RBL91712.1"/>
    <property type="molecule type" value="Genomic_DNA"/>
</dbReference>
<dbReference type="Proteomes" id="UP000253410">
    <property type="component" value="Unassembled WGS sequence"/>
</dbReference>
<protein>
    <submittedName>
        <fullName evidence="1">Uncharacterized protein</fullName>
    </submittedName>
</protein>
<sequence length="374" mass="43061">MIIIRKFMPTITSFEELDKEIQKAGGKPLVLEALWDGDTQGWYLILSLYIETGVLFWKKQEVVQLGTVSFGGDIRLFNGAVPAWPEAELTKEWGQKAIKKYGLTFYFPSDKEPDDNCPGWTDRHLAINCADCNKLIIPTDSPYLPKEICYHCHLTRESNEKIKNAVPYDNGVTMYLFRNEEYKQIGYCSYFESFTIAPFIQHHVKHQLIEQAINVVTLDQPDIIALKEQLEHTLENKLATYQRGEIEERMKLFVSFYTCTYKGKQYELMNKYNEAHRLIIELISSWETAEEAISENYSYKIIFKKGITYRDDAILRFVNYVSKGTAAISAINKQYTGVLTEAIVMDTIKKLEQIGCLEISGDEVSITRTGKNIV</sequence>